<evidence type="ECO:0000313" key="2">
    <source>
        <dbReference type="Proteomes" id="UP001321804"/>
    </source>
</evidence>
<protein>
    <recommendedName>
        <fullName evidence="3">Transcription elongation factor GreAB</fullName>
    </recommendedName>
</protein>
<dbReference type="KEGG" id="xak:KIMC2_20050"/>
<evidence type="ECO:0000313" key="1">
    <source>
        <dbReference type="EMBL" id="BDR57443.1"/>
    </source>
</evidence>
<keyword evidence="2" id="KW-1185">Reference proteome</keyword>
<dbReference type="AlphaFoldDB" id="A0AAU9DQP6"/>
<sequence length="73" mass="8165">MFEVKTIKRGNSLALSLPSSAGFKPGQTWLLIPNDDGNGFILVPKLENSYKDAEPMSLYSGEEWTDIDFKKVE</sequence>
<gene>
    <name evidence="1" type="ORF">KIMC2_20050</name>
</gene>
<dbReference type="RefSeq" id="WP_317696546.1">
    <property type="nucleotide sequence ID" value="NZ_AP026801.1"/>
</dbReference>
<proteinExistence type="predicted"/>
<dbReference type="EMBL" id="AP026801">
    <property type="protein sequence ID" value="BDR57443.1"/>
    <property type="molecule type" value="Genomic_DNA"/>
</dbReference>
<name>A0AAU9DQP6_9LACO</name>
<accession>A0AAU9DQP6</accession>
<reference evidence="1 2" key="1">
    <citation type="journal article" date="2023" name="Microbiol. Spectr.">
        <title>Symbiosis of Carpenter Bees with Uncharacterized Lactic Acid Bacteria Showing NAD Auxotrophy.</title>
        <authorList>
            <person name="Kawasaki S."/>
            <person name="Ozawa K."/>
            <person name="Mori T."/>
            <person name="Yamamoto A."/>
            <person name="Ito M."/>
            <person name="Ohkuma M."/>
            <person name="Sakamoto M."/>
            <person name="Matsutani M."/>
        </authorList>
    </citation>
    <scope>NUCLEOTIDE SEQUENCE [LARGE SCALE GENOMIC DNA]</scope>
    <source>
        <strain evidence="1 2">KimC2</strain>
    </source>
</reference>
<dbReference type="NCBIfam" id="NF047400">
    <property type="entry name" value="MazE_PemI_antitoxin"/>
    <property type="match status" value="1"/>
</dbReference>
<organism evidence="1 2">
    <name type="scientific">Xylocopilactobacillus apis</name>
    <dbReference type="NCBI Taxonomy" id="2932183"/>
    <lineage>
        <taxon>Bacteria</taxon>
        <taxon>Bacillati</taxon>
        <taxon>Bacillota</taxon>
        <taxon>Bacilli</taxon>
        <taxon>Lactobacillales</taxon>
        <taxon>Lactobacillaceae</taxon>
        <taxon>Xylocopilactobacillus</taxon>
    </lineage>
</organism>
<dbReference type="Proteomes" id="UP001321804">
    <property type="component" value="Chromosome"/>
</dbReference>
<evidence type="ECO:0008006" key="3">
    <source>
        <dbReference type="Google" id="ProtNLM"/>
    </source>
</evidence>